<sequence length="830" mass="94157">MSGMQKRFQSWLGSFTGGFGRYLNDAALFPVWYFVYTWGFWVRYVPRTFLMIYDGLGLESVLGNLLAPFRRDRTFAGYFVGIFVRAVWTIGSVFALTILGLVMLTVVALFYSAPFLLAVINPFPAYNARAGIEIVPKIITSFEPRLIYLLPYFAIWFLVYLIIKNREKYYQNIKEGRLTKSLRKTLWRRMEFDAKVVDPIYLSSKKDFLMFLRKRKLNEEDFLSAKKWVLDREYEKTSWQYWKDEFFYRKPGVNVGWVSGFLPELKHFSVDLTKEAAKNDLPEVFGRERELEQILTILGRPTRNNVLIVGESGVGKTSLVYSIAWLILGVRQNVDLPTADSLISPLKGRRVIELNTGGMVGRDSRGSLEATFNKALRELSAGDTLLFVNQVENLIQAGLVGYLTPIVRSTRFPIIASTTPQIYNSQLRNLQEFVSEFEVIRITPPGIVEAIRILEGIASEIEEKRPVFFTYPALHAAVELSERYIHESVLPEKAEKVLLKSVELSSRGIISAENVEQAVATISGVPVGELSREEADKLLNLEQLLKARIVGQDEAIRTIAKALRRARTGVSSQNRPIASLMFLGSTGVGKTLTAKTLAQVYFTPETVVSVSEAQLNQMVEKSFIRYDMSEFSEYGAVTGFIKRITGEVRQKPFSLVLLDEFEKAEPAIHNLFLQIIEDGRLSSGEGEVVDFRSSIIIATSNAVTGVPQDTADVEAYIRGQLQDHFRPELINRFDGLVMFNVIGKTEIIRIVDLELNKLAKRLKADQEIAITWTPALSQELARLGYDPEFGARPLRRVIQDRLEDSLAQKILRKQLQFGDSYQLDVRDLQS</sequence>
<feature type="transmembrane region" description="Helical" evidence="4">
    <location>
        <begin position="146"/>
        <end position="163"/>
    </location>
</feature>
<evidence type="ECO:0000313" key="8">
    <source>
        <dbReference type="Proteomes" id="UP000751518"/>
    </source>
</evidence>
<dbReference type="GO" id="GO:0006508">
    <property type="term" value="P:proteolysis"/>
    <property type="evidence" value="ECO:0007669"/>
    <property type="project" value="UniProtKB-KW"/>
</dbReference>
<name>A0A955LK92_UNCKA</name>
<dbReference type="Pfam" id="PF17871">
    <property type="entry name" value="AAA_lid_9"/>
    <property type="match status" value="1"/>
</dbReference>
<dbReference type="SMART" id="SM01086">
    <property type="entry name" value="ClpB_D2-small"/>
    <property type="match status" value="1"/>
</dbReference>
<reference evidence="7" key="1">
    <citation type="submission" date="2020-04" db="EMBL/GenBank/DDBJ databases">
        <authorList>
            <person name="Zhang T."/>
        </authorList>
    </citation>
    <scope>NUCLEOTIDE SEQUENCE</scope>
    <source>
        <strain evidence="7">HKST-UBA03</strain>
    </source>
</reference>
<dbReference type="AlphaFoldDB" id="A0A955LK92"/>
<feature type="transmembrane region" description="Helical" evidence="4">
    <location>
        <begin position="108"/>
        <end position="126"/>
    </location>
</feature>
<keyword evidence="4" id="KW-0472">Membrane</keyword>
<dbReference type="PANTHER" id="PTHR11638">
    <property type="entry name" value="ATP-DEPENDENT CLP PROTEASE"/>
    <property type="match status" value="1"/>
</dbReference>
<keyword evidence="1" id="KW-0547">Nucleotide-binding</keyword>
<dbReference type="InterPro" id="IPR003593">
    <property type="entry name" value="AAA+_ATPase"/>
</dbReference>
<dbReference type="InterPro" id="IPR027417">
    <property type="entry name" value="P-loop_NTPase"/>
</dbReference>
<keyword evidence="3" id="KW-0143">Chaperone</keyword>
<dbReference type="Proteomes" id="UP000751518">
    <property type="component" value="Unassembled WGS sequence"/>
</dbReference>
<keyword evidence="4" id="KW-0812">Transmembrane</keyword>
<evidence type="ECO:0000256" key="4">
    <source>
        <dbReference type="SAM" id="Phobius"/>
    </source>
</evidence>
<evidence type="ECO:0000256" key="2">
    <source>
        <dbReference type="ARBA" id="ARBA00022840"/>
    </source>
</evidence>
<dbReference type="CDD" id="cd00009">
    <property type="entry name" value="AAA"/>
    <property type="match status" value="1"/>
</dbReference>
<evidence type="ECO:0000259" key="5">
    <source>
        <dbReference type="SMART" id="SM00382"/>
    </source>
</evidence>
<dbReference type="InterPro" id="IPR050130">
    <property type="entry name" value="ClpA_ClpB"/>
</dbReference>
<dbReference type="CDD" id="cd19499">
    <property type="entry name" value="RecA-like_ClpB_Hsp104-like"/>
    <property type="match status" value="1"/>
</dbReference>
<evidence type="ECO:0000256" key="3">
    <source>
        <dbReference type="ARBA" id="ARBA00023186"/>
    </source>
</evidence>
<dbReference type="Pfam" id="PF13191">
    <property type="entry name" value="AAA_16"/>
    <property type="match status" value="1"/>
</dbReference>
<dbReference type="InterPro" id="IPR003959">
    <property type="entry name" value="ATPase_AAA_core"/>
</dbReference>
<dbReference type="Pfam" id="PF07724">
    <property type="entry name" value="AAA_2"/>
    <property type="match status" value="1"/>
</dbReference>
<feature type="domain" description="AAA+ ATPase" evidence="5">
    <location>
        <begin position="576"/>
        <end position="743"/>
    </location>
</feature>
<dbReference type="InterPro" id="IPR019489">
    <property type="entry name" value="Clp_ATPase_C"/>
</dbReference>
<feature type="domain" description="AAA+ ATPase" evidence="5">
    <location>
        <begin position="302"/>
        <end position="441"/>
    </location>
</feature>
<dbReference type="PROSITE" id="PS00675">
    <property type="entry name" value="SIGMA54_INTERACT_1"/>
    <property type="match status" value="1"/>
</dbReference>
<comment type="caution">
    <text evidence="7">The sequence shown here is derived from an EMBL/GenBank/DDBJ whole genome shotgun (WGS) entry which is preliminary data.</text>
</comment>
<protein>
    <submittedName>
        <fullName evidence="7">ATP-dependent Clp protease ATP-binding subunit</fullName>
    </submittedName>
</protein>
<feature type="domain" description="Clp ATPase C-terminal" evidence="6">
    <location>
        <begin position="742"/>
        <end position="830"/>
    </location>
</feature>
<dbReference type="GO" id="GO:0016887">
    <property type="term" value="F:ATP hydrolysis activity"/>
    <property type="evidence" value="ECO:0007669"/>
    <property type="project" value="InterPro"/>
</dbReference>
<feature type="transmembrane region" description="Helical" evidence="4">
    <location>
        <begin position="79"/>
        <end position="102"/>
    </location>
</feature>
<accession>A0A955LK92</accession>
<feature type="transmembrane region" description="Helical" evidence="4">
    <location>
        <begin position="21"/>
        <end position="42"/>
    </location>
</feature>
<keyword evidence="7" id="KW-0645">Protease</keyword>
<dbReference type="PANTHER" id="PTHR11638:SF175">
    <property type="entry name" value="ATP-DEPENDENT CLP PROTEASE, ATP-BINDING SUBUNIT CLPC"/>
    <property type="match status" value="1"/>
</dbReference>
<dbReference type="Gene3D" id="1.10.8.60">
    <property type="match status" value="2"/>
</dbReference>
<proteinExistence type="predicted"/>
<gene>
    <name evidence="7" type="ORF">KC614_02325</name>
</gene>
<dbReference type="SUPFAM" id="SSF52540">
    <property type="entry name" value="P-loop containing nucleoside triphosphate hydrolases"/>
    <property type="match status" value="2"/>
</dbReference>
<dbReference type="InterPro" id="IPR041664">
    <property type="entry name" value="AAA_16"/>
</dbReference>
<evidence type="ECO:0000259" key="6">
    <source>
        <dbReference type="SMART" id="SM01086"/>
    </source>
</evidence>
<dbReference type="GO" id="GO:0005524">
    <property type="term" value="F:ATP binding"/>
    <property type="evidence" value="ECO:0007669"/>
    <property type="project" value="UniProtKB-KW"/>
</dbReference>
<dbReference type="InterPro" id="IPR001270">
    <property type="entry name" value="ClpA/B"/>
</dbReference>
<dbReference type="GO" id="GO:0034605">
    <property type="term" value="P:cellular response to heat"/>
    <property type="evidence" value="ECO:0007669"/>
    <property type="project" value="TreeGrafter"/>
</dbReference>
<dbReference type="InterPro" id="IPR041546">
    <property type="entry name" value="ClpA/ClpB_AAA_lid"/>
</dbReference>
<dbReference type="SMART" id="SM00382">
    <property type="entry name" value="AAA"/>
    <property type="match status" value="2"/>
</dbReference>
<keyword evidence="7" id="KW-0378">Hydrolase</keyword>
<dbReference type="PRINTS" id="PR00300">
    <property type="entry name" value="CLPPROTEASEA"/>
</dbReference>
<keyword evidence="2 7" id="KW-0067">ATP-binding</keyword>
<keyword evidence="4" id="KW-1133">Transmembrane helix</keyword>
<dbReference type="Pfam" id="PF10431">
    <property type="entry name" value="ClpB_D2-small"/>
    <property type="match status" value="1"/>
</dbReference>
<organism evidence="7 8">
    <name type="scientific">candidate division WWE3 bacterium</name>
    <dbReference type="NCBI Taxonomy" id="2053526"/>
    <lineage>
        <taxon>Bacteria</taxon>
        <taxon>Katanobacteria</taxon>
    </lineage>
</organism>
<dbReference type="GO" id="GO:0008233">
    <property type="term" value="F:peptidase activity"/>
    <property type="evidence" value="ECO:0007669"/>
    <property type="project" value="UniProtKB-KW"/>
</dbReference>
<dbReference type="EMBL" id="JAGQKZ010000014">
    <property type="protein sequence ID" value="MCA9392018.1"/>
    <property type="molecule type" value="Genomic_DNA"/>
</dbReference>
<dbReference type="Gene3D" id="3.40.50.300">
    <property type="entry name" value="P-loop containing nucleotide triphosphate hydrolases"/>
    <property type="match status" value="2"/>
</dbReference>
<evidence type="ECO:0000313" key="7">
    <source>
        <dbReference type="EMBL" id="MCA9392018.1"/>
    </source>
</evidence>
<dbReference type="GO" id="GO:0005737">
    <property type="term" value="C:cytoplasm"/>
    <property type="evidence" value="ECO:0007669"/>
    <property type="project" value="TreeGrafter"/>
</dbReference>
<reference evidence="7" key="2">
    <citation type="journal article" date="2021" name="Microbiome">
        <title>Successional dynamics and alternative stable states in a saline activated sludge microbial community over 9 years.</title>
        <authorList>
            <person name="Wang Y."/>
            <person name="Ye J."/>
            <person name="Ju F."/>
            <person name="Liu L."/>
            <person name="Boyd J.A."/>
            <person name="Deng Y."/>
            <person name="Parks D.H."/>
            <person name="Jiang X."/>
            <person name="Yin X."/>
            <person name="Woodcroft B.J."/>
            <person name="Tyson G.W."/>
            <person name="Hugenholtz P."/>
            <person name="Polz M.F."/>
            <person name="Zhang T."/>
        </authorList>
    </citation>
    <scope>NUCLEOTIDE SEQUENCE</scope>
    <source>
        <strain evidence="7">HKST-UBA03</strain>
    </source>
</reference>
<evidence type="ECO:0000256" key="1">
    <source>
        <dbReference type="ARBA" id="ARBA00022741"/>
    </source>
</evidence>
<dbReference type="InterPro" id="IPR025662">
    <property type="entry name" value="Sigma_54_int_dom_ATP-bd_1"/>
</dbReference>